<comment type="caution">
    <text evidence="1">The sequence shown here is derived from an EMBL/GenBank/DDBJ whole genome shotgun (WGS) entry which is preliminary data.</text>
</comment>
<evidence type="ECO:0000313" key="1">
    <source>
        <dbReference type="EMBL" id="KAH9790471.1"/>
    </source>
</evidence>
<evidence type="ECO:0000313" key="2">
    <source>
        <dbReference type="Proteomes" id="UP000829398"/>
    </source>
</evidence>
<sequence length="481" mass="52494">MYKTKVQELCHQKRWSLPRYSTMKDGADHDPRFKSSVSVNGLSFHSSVSCKSSKESQNDAAKLAFLHFTSPPPPPPPRPSTKDEPLADQGLEMDEKPQMADINHPHISDSLISIAEPSAGEVKIAETCQGLEIHSEALGVKNDVQCRYKSLLQNYARRKNLDSPLYSSIREGPAHACSFKARVTIDGHTFESLEFFKNLKQAEHAAAKVALFSLALIPVLDGFIFSLFLQDAGVFYKNVLHELSLREGLPVPLYETIKCGAPHMPTFISMVEVDGEVFYGKAGRTKKKAEMKAAKVAYTALIERGRSCSIGSITHTVKADGVPNSTLSSDLDVTLDPNFIQKSMPVSSPVLKHGEDGKAKLVPAAIAKASSDDSIPSPTTRSMYNLIGNKDISPCFDVPPSSKRCLSSSLPMTELDVSALSISDSMAAKSATGTSSYLLCNRVRVYTRIPDIAFPKGITLMPISEDKWVAVSLEFPNEEGN</sequence>
<dbReference type="EMBL" id="CM039171">
    <property type="protein sequence ID" value="KAH9790471.1"/>
    <property type="molecule type" value="Genomic_DNA"/>
</dbReference>
<organism evidence="1 2">
    <name type="scientific">Citrus sinensis</name>
    <name type="common">Sweet orange</name>
    <name type="synonym">Citrus aurantium var. sinensis</name>
    <dbReference type="NCBI Taxonomy" id="2711"/>
    <lineage>
        <taxon>Eukaryota</taxon>
        <taxon>Viridiplantae</taxon>
        <taxon>Streptophyta</taxon>
        <taxon>Embryophyta</taxon>
        <taxon>Tracheophyta</taxon>
        <taxon>Spermatophyta</taxon>
        <taxon>Magnoliopsida</taxon>
        <taxon>eudicotyledons</taxon>
        <taxon>Gunneridae</taxon>
        <taxon>Pentapetalae</taxon>
        <taxon>rosids</taxon>
        <taxon>malvids</taxon>
        <taxon>Sapindales</taxon>
        <taxon>Rutaceae</taxon>
        <taxon>Aurantioideae</taxon>
        <taxon>Citrus</taxon>
    </lineage>
</organism>
<keyword evidence="2" id="KW-1185">Reference proteome</keyword>
<reference evidence="2" key="1">
    <citation type="journal article" date="2023" name="Hortic. Res.">
        <title>A chromosome-level phased genome enabling allele-level studies in sweet orange: a case study on citrus Huanglongbing tolerance.</title>
        <authorList>
            <person name="Wu B."/>
            <person name="Yu Q."/>
            <person name="Deng Z."/>
            <person name="Duan Y."/>
            <person name="Luo F."/>
            <person name="Gmitter F. Jr."/>
        </authorList>
    </citation>
    <scope>NUCLEOTIDE SEQUENCE [LARGE SCALE GENOMIC DNA]</scope>
    <source>
        <strain evidence="2">cv. Valencia</strain>
    </source>
</reference>
<gene>
    <name evidence="1" type="ORF">KPL71_003408</name>
</gene>
<protein>
    <submittedName>
        <fullName evidence="1">Double-stranded RNA-binding protein 1</fullName>
    </submittedName>
</protein>
<name>A0ACB8MXA1_CITSI</name>
<proteinExistence type="predicted"/>
<accession>A0ACB8MXA1</accession>
<dbReference type="Proteomes" id="UP000829398">
    <property type="component" value="Chromosome 2"/>
</dbReference>